<dbReference type="Proteomes" id="UP000036851">
    <property type="component" value="Unassembled WGS sequence"/>
</dbReference>
<comment type="caution">
    <text evidence="3">The sequence shown here is derived from an EMBL/GenBank/DDBJ whole genome shotgun (WGS) entry which is preliminary data.</text>
</comment>
<dbReference type="EMBL" id="JRXE01000034">
    <property type="protein sequence ID" value="KOC87676.1"/>
    <property type="molecule type" value="Genomic_DNA"/>
</dbReference>
<accession>A0A0L7STX1</accession>
<evidence type="ECO:0000313" key="3">
    <source>
        <dbReference type="EMBL" id="KOC86381.1"/>
    </source>
</evidence>
<gene>
    <name evidence="5" type="ORF">NG42_19340</name>
    <name evidence="3" type="ORF">NG42_21625</name>
    <name evidence="4" type="ORF">NG43_21610</name>
</gene>
<dbReference type="AlphaFoldDB" id="A0A0L7STX1"/>
<comment type="similarity">
    <text evidence="1">Belongs to the barstar family.</text>
</comment>
<reference evidence="6 7" key="1">
    <citation type="journal article" date="2015" name="Int. J. Syst. Evol. Microbiol.">
        <title>Erwinia iniecta sp. nov., isolated from Russian wheat aphids (Diuraphis noxia).</title>
        <authorList>
            <person name="Campillo T."/>
            <person name="Luna E."/>
            <person name="Portier P."/>
            <person name="Fischer-Le Saux M."/>
            <person name="Lapitan N."/>
            <person name="Tisserat N.A."/>
            <person name="Leach J.E."/>
        </authorList>
    </citation>
    <scope>NUCLEOTIDE SEQUENCE [LARGE SCALE GENOMIC DNA]</scope>
    <source>
        <strain evidence="3 7">B120</strain>
        <strain evidence="4 6">B149</strain>
    </source>
</reference>
<dbReference type="InterPro" id="IPR000468">
    <property type="entry name" value="Barstar"/>
</dbReference>
<sequence length="116" mass="13331">MEVINAKRLSIDFSKIKTIGDFHDEMNELFGFPDFYGKNVHALIDCLSSIRFPSDGMTKIHVDMCEVLIIEAMNFSVLEKEIMKIFIFSVEAVNQRSILKGRSAPLLIEFIEKHAY</sequence>
<evidence type="ECO:0000256" key="1">
    <source>
        <dbReference type="ARBA" id="ARBA00006845"/>
    </source>
</evidence>
<evidence type="ECO:0000313" key="4">
    <source>
        <dbReference type="EMBL" id="KOC87225.1"/>
    </source>
</evidence>
<dbReference type="InterPro" id="IPR035905">
    <property type="entry name" value="Barstar-like_sf"/>
</dbReference>
<proteinExistence type="inferred from homology"/>
<dbReference type="SUPFAM" id="SSF52038">
    <property type="entry name" value="Barstar-related"/>
    <property type="match status" value="1"/>
</dbReference>
<dbReference type="Gene3D" id="3.30.370.10">
    <property type="entry name" value="Barstar-like"/>
    <property type="match status" value="1"/>
</dbReference>
<feature type="domain" description="Barstar (barnase inhibitor)" evidence="2">
    <location>
        <begin position="9"/>
        <end position="53"/>
    </location>
</feature>
<keyword evidence="7" id="KW-1185">Reference proteome</keyword>
<evidence type="ECO:0000313" key="7">
    <source>
        <dbReference type="Proteomes" id="UP000037088"/>
    </source>
</evidence>
<name>A0A0L7STX1_9GAMM</name>
<dbReference type="Pfam" id="PF01337">
    <property type="entry name" value="Barstar"/>
    <property type="match status" value="1"/>
</dbReference>
<dbReference type="PATRIC" id="fig|1560201.3.peg.4096"/>
<evidence type="ECO:0000313" key="6">
    <source>
        <dbReference type="Proteomes" id="UP000036851"/>
    </source>
</evidence>
<dbReference type="EMBL" id="JRXF01000081">
    <property type="protein sequence ID" value="KOC87225.1"/>
    <property type="molecule type" value="Genomic_DNA"/>
</dbReference>
<protein>
    <recommendedName>
        <fullName evidence="2">Barstar (barnase inhibitor) domain-containing protein</fullName>
    </recommendedName>
</protein>
<dbReference type="STRING" id="1560201.NG42_19340"/>
<evidence type="ECO:0000259" key="2">
    <source>
        <dbReference type="Pfam" id="PF01337"/>
    </source>
</evidence>
<dbReference type="EMBL" id="JRXE01000063">
    <property type="protein sequence ID" value="KOC86381.1"/>
    <property type="molecule type" value="Genomic_DNA"/>
</dbReference>
<evidence type="ECO:0000313" key="5">
    <source>
        <dbReference type="EMBL" id="KOC87676.1"/>
    </source>
</evidence>
<organism evidence="3 7">
    <name type="scientific">Winslowiella iniecta</name>
    <dbReference type="NCBI Taxonomy" id="1560201"/>
    <lineage>
        <taxon>Bacteria</taxon>
        <taxon>Pseudomonadati</taxon>
        <taxon>Pseudomonadota</taxon>
        <taxon>Gammaproteobacteria</taxon>
        <taxon>Enterobacterales</taxon>
        <taxon>Erwiniaceae</taxon>
        <taxon>Winslowiella</taxon>
    </lineage>
</organism>
<dbReference type="Proteomes" id="UP000037088">
    <property type="component" value="Unassembled WGS sequence"/>
</dbReference>